<feature type="region of interest" description="Disordered" evidence="1">
    <location>
        <begin position="212"/>
        <end position="247"/>
    </location>
</feature>
<proteinExistence type="predicted"/>
<feature type="non-terminal residue" evidence="2">
    <location>
        <position position="293"/>
    </location>
</feature>
<feature type="region of interest" description="Disordered" evidence="1">
    <location>
        <begin position="47"/>
        <end position="76"/>
    </location>
</feature>
<name>A0A8J4D301_9CHLO</name>
<reference evidence="2" key="1">
    <citation type="journal article" date="2021" name="Proc. Natl. Acad. Sci. U.S.A.">
        <title>Three genomes in the algal genus Volvox reveal the fate of a haploid sex-determining region after a transition to homothallism.</title>
        <authorList>
            <person name="Yamamoto K."/>
            <person name="Hamaji T."/>
            <person name="Kawai-Toyooka H."/>
            <person name="Matsuzaki R."/>
            <person name="Takahashi F."/>
            <person name="Nishimura Y."/>
            <person name="Kawachi M."/>
            <person name="Noguchi H."/>
            <person name="Minakuchi Y."/>
            <person name="Umen J.G."/>
            <person name="Toyoda A."/>
            <person name="Nozaki H."/>
        </authorList>
    </citation>
    <scope>NUCLEOTIDE SEQUENCE</scope>
    <source>
        <strain evidence="2">NIES-3785</strain>
    </source>
</reference>
<protein>
    <submittedName>
        <fullName evidence="2">Uncharacterized protein</fullName>
    </submittedName>
</protein>
<organism evidence="2 3">
    <name type="scientific">Volvox reticuliferus</name>
    <dbReference type="NCBI Taxonomy" id="1737510"/>
    <lineage>
        <taxon>Eukaryota</taxon>
        <taxon>Viridiplantae</taxon>
        <taxon>Chlorophyta</taxon>
        <taxon>core chlorophytes</taxon>
        <taxon>Chlorophyceae</taxon>
        <taxon>CS clade</taxon>
        <taxon>Chlamydomonadales</taxon>
        <taxon>Volvocaceae</taxon>
        <taxon>Volvox</taxon>
    </lineage>
</organism>
<gene>
    <name evidence="2" type="ORF">Vretimale_629</name>
</gene>
<evidence type="ECO:0000313" key="3">
    <source>
        <dbReference type="Proteomes" id="UP000722791"/>
    </source>
</evidence>
<dbReference type="EMBL" id="BNCQ01000001">
    <property type="protein sequence ID" value="GIL94444.1"/>
    <property type="molecule type" value="Genomic_DNA"/>
</dbReference>
<dbReference type="AlphaFoldDB" id="A0A8J4D301"/>
<feature type="non-terminal residue" evidence="2">
    <location>
        <position position="1"/>
    </location>
</feature>
<evidence type="ECO:0000256" key="1">
    <source>
        <dbReference type="SAM" id="MobiDB-lite"/>
    </source>
</evidence>
<accession>A0A8J4D301</accession>
<evidence type="ECO:0000313" key="2">
    <source>
        <dbReference type="EMBL" id="GIL94444.1"/>
    </source>
</evidence>
<comment type="caution">
    <text evidence="2">The sequence shown here is derived from an EMBL/GenBank/DDBJ whole genome shotgun (WGS) entry which is preliminary data.</text>
</comment>
<feature type="compositionally biased region" description="Low complexity" evidence="1">
    <location>
        <begin position="234"/>
        <end position="247"/>
    </location>
</feature>
<sequence>PSAPSPLQSPTAAELAAVVPAIVRSLPPEVLVTVLCAAARRCTACADGHDADGQPQGQQEQAASPLRRQQRQRQRHLPPDPIAVAVLSAALAQLLDLALPESQPGFMDVPRRPATSVLSTEQWCNALAAVAQAAHALVQGASGIAPGTFGGDMDMATPAAIKPATLLQLLKALQPIWPTMRPSQAVAAYTHLVDLHDTMQVLFPSSAAVRKPGDGASGGAATATGGEPPPTSRTNNPGGAGSAATAATPGTEDWYVVQRAVAAAAAGLTARELAAMVTAAARLAAVAPLCDEW</sequence>
<dbReference type="Proteomes" id="UP000722791">
    <property type="component" value="Unassembled WGS sequence"/>
</dbReference>